<reference evidence="3 4" key="2">
    <citation type="journal article" date="2011" name="J. Bacteriol.">
        <title>Genomes of three methylotrophs from a single niche uncover genetic and metabolic divergence of Methylophilaceae.</title>
        <authorList>
            <person name="Lapidus A."/>
            <person name="Clum A."/>
            <person name="Labutti K."/>
            <person name="Kaluzhnaya M.G."/>
            <person name="Lim S."/>
            <person name="Beck D.A."/>
            <person name="Glavina Del Rio T."/>
            <person name="Nolan M."/>
            <person name="Mavromatis K."/>
            <person name="Huntemann M."/>
            <person name="Lucas S."/>
            <person name="Lidstrom M.E."/>
            <person name="Ivanova N."/>
            <person name="Chistoserdova L."/>
        </authorList>
    </citation>
    <scope>NUCLEOTIDE SEQUENCE [LARGE SCALE GENOMIC DNA]</scope>
    <source>
        <strain evidence="3 4">301</strain>
    </source>
</reference>
<dbReference type="eggNOG" id="ENOG502ZGSD">
    <property type="taxonomic scope" value="Bacteria"/>
</dbReference>
<name>D7DPK5_METV0</name>
<evidence type="ECO:0000313" key="4">
    <source>
        <dbReference type="Proteomes" id="UP000000383"/>
    </source>
</evidence>
<evidence type="ECO:0000313" key="3">
    <source>
        <dbReference type="EMBL" id="ADI29249.1"/>
    </source>
</evidence>
<feature type="region of interest" description="Disordered" evidence="1">
    <location>
        <begin position="1"/>
        <end position="28"/>
    </location>
</feature>
<feature type="compositionally biased region" description="Polar residues" evidence="1">
    <location>
        <begin position="1"/>
        <end position="26"/>
    </location>
</feature>
<feature type="transmembrane region" description="Helical" evidence="2">
    <location>
        <begin position="68"/>
        <end position="97"/>
    </location>
</feature>
<keyword evidence="2" id="KW-1133">Transmembrane helix</keyword>
<organism evidence="3 4">
    <name type="scientific">Methylotenera versatilis (strain 301)</name>
    <dbReference type="NCBI Taxonomy" id="666681"/>
    <lineage>
        <taxon>Bacteria</taxon>
        <taxon>Pseudomonadati</taxon>
        <taxon>Pseudomonadota</taxon>
        <taxon>Betaproteobacteria</taxon>
        <taxon>Nitrosomonadales</taxon>
        <taxon>Methylophilaceae</taxon>
        <taxon>Methylotenera</taxon>
    </lineage>
</organism>
<dbReference type="AlphaFoldDB" id="D7DPK5"/>
<dbReference type="OrthoDB" id="8906697at2"/>
<dbReference type="EMBL" id="CP002056">
    <property type="protein sequence ID" value="ADI29249.1"/>
    <property type="molecule type" value="Genomic_DNA"/>
</dbReference>
<proteinExistence type="predicted"/>
<keyword evidence="2" id="KW-0472">Membrane</keyword>
<reference evidence="4" key="1">
    <citation type="submission" date="2010-05" db="EMBL/GenBank/DDBJ databases">
        <title>Complete sequence of Methylotenera sp. 301.</title>
        <authorList>
            <person name="Lucas S."/>
            <person name="Copeland A."/>
            <person name="Lapidus A."/>
            <person name="Cheng J.-F."/>
            <person name="Bruce D."/>
            <person name="Goodwin L."/>
            <person name="Pitluck S."/>
            <person name="Clum A."/>
            <person name="Land M."/>
            <person name="Hauser L."/>
            <person name="Kyrpides N."/>
            <person name="Ivanova N."/>
            <person name="Chistoservova L."/>
            <person name="Kalyuzhnaya M."/>
            <person name="Woyke T."/>
        </authorList>
    </citation>
    <scope>NUCLEOTIDE SEQUENCE [LARGE SCALE GENOMIC DNA]</scope>
    <source>
        <strain evidence="4">301</strain>
    </source>
</reference>
<gene>
    <name evidence="3" type="ordered locus">M301_0865</name>
</gene>
<sequence>MANRTQLRTVSNEGGTLDLQHTSTDSPILPAGNLEQLNQIDPSLVAFVVEQTKLEAEHRRRIQKRTNLYVFTERISGVVAVALVALFGLGAGAYAIVSGHDVAGATFAV</sequence>
<dbReference type="HOGENOM" id="CLU_2180803_0_0_4"/>
<dbReference type="RefSeq" id="WP_013147565.1">
    <property type="nucleotide sequence ID" value="NC_014207.1"/>
</dbReference>
<dbReference type="Proteomes" id="UP000000383">
    <property type="component" value="Chromosome"/>
</dbReference>
<evidence type="ECO:0000256" key="1">
    <source>
        <dbReference type="SAM" id="MobiDB-lite"/>
    </source>
</evidence>
<evidence type="ECO:0000256" key="2">
    <source>
        <dbReference type="SAM" id="Phobius"/>
    </source>
</evidence>
<keyword evidence="4" id="KW-1185">Reference proteome</keyword>
<protein>
    <submittedName>
        <fullName evidence="3">Uncharacterized protein</fullName>
    </submittedName>
</protein>
<keyword evidence="2" id="KW-0812">Transmembrane</keyword>
<dbReference type="KEGG" id="meh:M301_0865"/>
<accession>D7DPK5</accession>